<name>B6YW50_THEON</name>
<proteinExistence type="predicted"/>
<feature type="domain" description="Methyltransferase" evidence="1">
    <location>
        <begin position="45"/>
        <end position="144"/>
    </location>
</feature>
<dbReference type="GeneID" id="7017599"/>
<dbReference type="RefSeq" id="WP_012572887.1">
    <property type="nucleotide sequence ID" value="NC_011529.1"/>
</dbReference>
<dbReference type="Pfam" id="PF13649">
    <property type="entry name" value="Methyltransf_25"/>
    <property type="match status" value="1"/>
</dbReference>
<gene>
    <name evidence="2" type="ordered locus">TON_1925</name>
</gene>
<dbReference type="eggNOG" id="arCOG01790">
    <property type="taxonomic scope" value="Archaea"/>
</dbReference>
<dbReference type="HOGENOM" id="CLU_084121_0_0_2"/>
<keyword evidence="2" id="KW-0489">Methyltransferase</keyword>
<dbReference type="PATRIC" id="fig|523850.10.peg.1940"/>
<keyword evidence="3" id="KW-1185">Reference proteome</keyword>
<dbReference type="STRING" id="523850.TON_1925"/>
<evidence type="ECO:0000313" key="2">
    <source>
        <dbReference type="EMBL" id="ACJ17416.1"/>
    </source>
</evidence>
<dbReference type="SUPFAM" id="SSF53335">
    <property type="entry name" value="S-adenosyl-L-methionine-dependent methyltransferases"/>
    <property type="match status" value="1"/>
</dbReference>
<dbReference type="InterPro" id="IPR029063">
    <property type="entry name" value="SAM-dependent_MTases_sf"/>
</dbReference>
<evidence type="ECO:0000259" key="1">
    <source>
        <dbReference type="Pfam" id="PF13649"/>
    </source>
</evidence>
<sequence length="262" mass="30222">MSLEELYRYLRWRMDPDDELAVGRFWGIMKVFEFMEGLLPEEPRVLDLCAGTGIAGAAAARATNAPLLTVLDARKEDLEKARKWIEIAGISPELRLVTGDVREVSKLVGEHDLALLWGLTMPHFDPFDVIRIFANVALSLNEDGVFVMEETDRVYGILYQVGYKDFLVESKTEDYTLISVHEGYNLKRGTFKRTYYKLPGFEKITEEEHRLWDLASQLAIGSIFFREWKLITRNEHGINGVSHLLYFRRPKKNTAREVLADF</sequence>
<dbReference type="AlphaFoldDB" id="B6YW50"/>
<dbReference type="GO" id="GO:0008168">
    <property type="term" value="F:methyltransferase activity"/>
    <property type="evidence" value="ECO:0007669"/>
    <property type="project" value="UniProtKB-KW"/>
</dbReference>
<dbReference type="GO" id="GO:0032259">
    <property type="term" value="P:methylation"/>
    <property type="evidence" value="ECO:0007669"/>
    <property type="project" value="UniProtKB-KW"/>
</dbReference>
<dbReference type="EMBL" id="CP000855">
    <property type="protein sequence ID" value="ACJ17416.1"/>
    <property type="molecule type" value="Genomic_DNA"/>
</dbReference>
<dbReference type="OrthoDB" id="84950at2157"/>
<dbReference type="KEGG" id="ton:TON_1925"/>
<organism evidence="2 3">
    <name type="scientific">Thermococcus onnurineus (strain NA1)</name>
    <dbReference type="NCBI Taxonomy" id="523850"/>
    <lineage>
        <taxon>Archaea</taxon>
        <taxon>Methanobacteriati</taxon>
        <taxon>Methanobacteriota</taxon>
        <taxon>Thermococci</taxon>
        <taxon>Thermococcales</taxon>
        <taxon>Thermococcaceae</taxon>
        <taxon>Thermococcus</taxon>
    </lineage>
</organism>
<accession>B6YW50</accession>
<keyword evidence="2" id="KW-0808">Transferase</keyword>
<dbReference type="InterPro" id="IPR041698">
    <property type="entry name" value="Methyltransf_25"/>
</dbReference>
<dbReference type="Gene3D" id="3.40.50.150">
    <property type="entry name" value="Vaccinia Virus protein VP39"/>
    <property type="match status" value="1"/>
</dbReference>
<protein>
    <submittedName>
        <fullName evidence="2">SAM-dependent methyltransferase</fullName>
    </submittedName>
</protein>
<evidence type="ECO:0000313" key="3">
    <source>
        <dbReference type="Proteomes" id="UP000002727"/>
    </source>
</evidence>
<reference evidence="2 3" key="1">
    <citation type="journal article" date="2008" name="J. Bacteriol.">
        <title>The complete genome sequence of Thermococcus onnurineus NA1 reveals a mixed heterotrophic and carboxydotrophic metabolism.</title>
        <authorList>
            <person name="Lee H.S."/>
            <person name="Kang S.G."/>
            <person name="Bae S.S."/>
            <person name="Lim J.K."/>
            <person name="Cho Y."/>
            <person name="Kim Y.J."/>
            <person name="Jeon J.H."/>
            <person name="Cha S.S."/>
            <person name="Kwon K.K."/>
            <person name="Kim H.T."/>
            <person name="Park C.J."/>
            <person name="Lee H.W."/>
            <person name="Kim S.I."/>
            <person name="Chun J."/>
            <person name="Colwell R.R."/>
            <person name="Kim S.J."/>
            <person name="Lee J.H."/>
        </authorList>
    </citation>
    <scope>NUCLEOTIDE SEQUENCE [LARGE SCALE GENOMIC DNA]</scope>
    <source>
        <strain evidence="2 3">NA1</strain>
    </source>
</reference>
<dbReference type="Proteomes" id="UP000002727">
    <property type="component" value="Chromosome"/>
</dbReference>